<evidence type="ECO:0000256" key="2">
    <source>
        <dbReference type="ARBA" id="ARBA00005386"/>
    </source>
</evidence>
<feature type="region of interest" description="Disordered" evidence="9">
    <location>
        <begin position="47"/>
        <end position="77"/>
    </location>
</feature>
<dbReference type="Pfam" id="PF13844">
    <property type="entry name" value="Glyco_transf_41"/>
    <property type="match status" value="2"/>
</dbReference>
<dbReference type="SMART" id="SM00028">
    <property type="entry name" value="TPR"/>
    <property type="match status" value="4"/>
</dbReference>
<dbReference type="PANTHER" id="PTHR44998">
    <property type="match status" value="1"/>
</dbReference>
<comment type="pathway">
    <text evidence="1">Protein modification; protein glycosylation.</text>
</comment>
<dbReference type="EC" id="2.4.1.255" evidence="3"/>
<evidence type="ECO:0000256" key="5">
    <source>
        <dbReference type="ARBA" id="ARBA00022679"/>
    </source>
</evidence>
<gene>
    <name evidence="11" type="ORF">LPJ61_002818</name>
</gene>
<keyword evidence="5" id="KW-0808">Transferase</keyword>
<dbReference type="EMBL" id="JANBOI010000400">
    <property type="protein sequence ID" value="KAJ1730831.1"/>
    <property type="molecule type" value="Genomic_DNA"/>
</dbReference>
<dbReference type="Gene3D" id="3.40.50.11380">
    <property type="match status" value="1"/>
</dbReference>
<sequence length="2065" mass="225286">MAYHRTQTASAYGAHADGFTGATDGASAGFRAPSCAAAAAAASRVRVSPLSKVGGRRRRRSSAHAMNIDEPSHDYQPQSAVAGYDDGRVLPSVPQQPPMQQHDYFTYATTTAQMVDPWAFNHASLLANLSQLPPDLLPSLLPQMNLGQQQLQPNPHIPAQGMSALAAAAAAAAATVPAIGGVQFQPQPQPQQRLHADHAFAIPAVPPHQQQGGTAANGTGGAAFPPMSSLAQQPPPLPYGYANPASSGRQPAGAYLRNVYYSNSSLQPLMVPPPSPTILSYYQTDPAHWMSLLGQNAYQPQAYHYDYPLPPHRLPFNHPGQQQQLPLQFGPGQLQKNGPPLAATAAVAAALAAAQSNVGGAGMLLTQQYTPHPQTATMPVALPPIDQTINQSNMAVAMAAAAQAAVIAAAAANGSFAQQAVVNGCATGFHSGAQSSARFDNQGVSAFAPGTGLSLLQQQQQQQQADGLYQPARRASSFTNLALLQQSSSLGRPEYRSQQFPKQHAAGTLQQAPGMVDFRQQVGAPEAQHPQSAVPGGLNALATLQQQQLHQQLQLQQQQQFQQQQLQQAHGAGHDFGAQVPHLVSLSNQYTGPGAYGVPAPGTVSRPLSFSGSQLPGGLSSLSRISLASQVQQGPLAVLGGPKSSSAVKPPLSLNASAAPYLATPGILSAPASSASLWFDSSGGFVPGTRIKRRLAASEAMRDHILQSAHQLYSANARNPILIDMLQCLHQLHQRHLPTLLLLACAYFSCSQPEKSLEYNELILQIDPNYVEAMSNIGTTLRSMGRPAEAESWWWRAVKLRPGYWDAVENLMGVLCNPAQPPAQAKGDGGAGDVGDKRIQQLQQQPQKAVAPRYREALELCEFVDNSLRVGEEQAVHGSGPVTKYQVQDRQLYRLQSLLYSEGNLRTALSDVAGARREYEKAMEVVLGGSKLDDVVVRIAQVGAQEGINQMFHQQLNRQQPPAHNLQIGSLPLTLLAPENAVRILQVIFPESRGVLPGFVALAGRTGLQQANQVASNLLLTLAKLHQDHAVVAQPLSIVLPLYYLALSLVPSPSTCNNLGIILSAIPSPSTPTMVPSLQGGHQPAQAPMGSALAMQYYTHGLTLDSRHPHLYTNLGSLLKDLGYLAEAVRMYEKAVEFNPTFDVALANLGNAIKDMGRVQESVPWYLRAVQASPNFVEAVCGLANAMAGVCDWRARDGLYSETAVRWQATALADDETADKIFQVMSRGKRPTTKAYLAKLQRMIGEVPSPRADDGTAVDKRRGWMDRVVEIVDQQLSDGQEWGRGLLLAGGGGDTARPSSALLWFLCGLSQLLPVDAACPPSPLARFVHRALAVVQAMGEGTAEASEDTQRSWRSLVRHMRNEGGWALRLAERVVVLLQRQWYWAVQRGHPRALGALTNPQSAGEYKRPVLPTGLAAPGVPTVLPFHTFTYPLDARETRLISHRNALRVAFTTLGGGAPWLPAHVYPPPPPPDPRIRIGYVSSDFNNHPLSHLMQSVFGMHDRTQFEVYCYATTPSDGTEHRQKIEGESDVFLNCAAWSTQRIVEQIVYDKIHVLVNLNGYTKGARNEIFAARPAPVLVAFMGFAGTLGAGWCDYVVTDPIVCPPWTVRSEVRAERRRRRRRARARQQPEMLEVGDGAHKQEMVERAAYMAISDTSDDWRNGATSTGGLAWDGGELNPEEDGVSTTEAGEWVYTERMIYMPHTYFVNDHRQGFREDEELRDASSTEALWLAEQDARYRMRREVFPQLAEDVFIFANFNQLYKIDPTLFRLWLRILERVPNAIIWLLRFPAAGEEHLHRVAVEWAGKEIAQRVVFTDVAPKHMHIKRGRVADAFLDTTECNAHTTAVDILWSGTPVLTWPRHSHKLCSRVAASVVCATGQGRQMVVGSADEYVERAVEWATQASHEYQYHRPRRPFILDPDPQTGYVKHRLCHGPTMDIRLQLFLARDASRLFDTQRWTRNLERGLAEAWRRWVTGEDEADDEDGSYGEEISSGRGGSNGGGADRGRDAESRRRARWCWRIEEQINGALAAGSRCTAYAPAGGSIWVRDEDDGMPSQTWVREMLGW</sequence>
<dbReference type="PANTHER" id="PTHR44998:SF1">
    <property type="entry name" value="UDP-N-ACETYLGLUCOSAMINE--PEPTIDE N-ACETYLGLUCOSAMINYLTRANSFERASE 110 KDA SUBUNIT"/>
    <property type="match status" value="1"/>
</dbReference>
<comment type="caution">
    <text evidence="11">The sequence shown here is derived from an EMBL/GenBank/DDBJ whole genome shotgun (WGS) entry which is preliminary data.</text>
</comment>
<evidence type="ECO:0000256" key="8">
    <source>
        <dbReference type="PROSITE-ProRule" id="PRU00339"/>
    </source>
</evidence>
<dbReference type="GO" id="GO:0006493">
    <property type="term" value="P:protein O-linked glycosylation"/>
    <property type="evidence" value="ECO:0007669"/>
    <property type="project" value="TreeGrafter"/>
</dbReference>
<dbReference type="GO" id="GO:0097363">
    <property type="term" value="F:protein O-acetylglucosaminyltransferase activity"/>
    <property type="evidence" value="ECO:0007669"/>
    <property type="project" value="UniProtKB-EC"/>
</dbReference>
<dbReference type="Proteomes" id="UP001143981">
    <property type="component" value="Unassembled WGS sequence"/>
</dbReference>
<feature type="repeat" description="TPR" evidence="8">
    <location>
        <begin position="1109"/>
        <end position="1142"/>
    </location>
</feature>
<evidence type="ECO:0000256" key="7">
    <source>
        <dbReference type="ARBA" id="ARBA00022803"/>
    </source>
</evidence>
<dbReference type="InterPro" id="IPR011990">
    <property type="entry name" value="TPR-like_helical_dom_sf"/>
</dbReference>
<feature type="region of interest" description="Disordered" evidence="9">
    <location>
        <begin position="1976"/>
        <end position="2007"/>
    </location>
</feature>
<dbReference type="PROSITE" id="PS50005">
    <property type="entry name" value="TPR"/>
    <property type="match status" value="1"/>
</dbReference>
<dbReference type="SUPFAM" id="SSF48452">
    <property type="entry name" value="TPR-like"/>
    <property type="match status" value="1"/>
</dbReference>
<feature type="region of interest" description="Disordered" evidence="9">
    <location>
        <begin position="205"/>
        <end position="237"/>
    </location>
</feature>
<dbReference type="PROSITE" id="PS50293">
    <property type="entry name" value="TPR_REGION"/>
    <property type="match status" value="1"/>
</dbReference>
<evidence type="ECO:0000256" key="1">
    <source>
        <dbReference type="ARBA" id="ARBA00004922"/>
    </source>
</evidence>
<evidence type="ECO:0000259" key="10">
    <source>
        <dbReference type="Pfam" id="PF13844"/>
    </source>
</evidence>
<dbReference type="OrthoDB" id="421121at2759"/>
<proteinExistence type="inferred from homology"/>
<feature type="domain" description="O-GlcNAc transferase C-terminal" evidence="10">
    <location>
        <begin position="1746"/>
        <end position="1903"/>
    </location>
</feature>
<organism evidence="11 12">
    <name type="scientific">Coemansia biformis</name>
    <dbReference type="NCBI Taxonomy" id="1286918"/>
    <lineage>
        <taxon>Eukaryota</taxon>
        <taxon>Fungi</taxon>
        <taxon>Fungi incertae sedis</taxon>
        <taxon>Zoopagomycota</taxon>
        <taxon>Kickxellomycotina</taxon>
        <taxon>Kickxellomycetes</taxon>
        <taxon>Kickxellales</taxon>
        <taxon>Kickxellaceae</taxon>
        <taxon>Coemansia</taxon>
    </lineage>
</organism>
<dbReference type="Pfam" id="PF13181">
    <property type="entry name" value="TPR_8"/>
    <property type="match status" value="1"/>
</dbReference>
<accession>A0A9W8CWU6</accession>
<keyword evidence="6" id="KW-0677">Repeat</keyword>
<dbReference type="Gene3D" id="3.40.50.2000">
    <property type="entry name" value="Glycogen Phosphorylase B"/>
    <property type="match status" value="1"/>
</dbReference>
<feature type="domain" description="O-GlcNAc transferase C-terminal" evidence="10">
    <location>
        <begin position="1419"/>
        <end position="1604"/>
    </location>
</feature>
<keyword evidence="4" id="KW-0328">Glycosyltransferase</keyword>
<feature type="compositionally biased region" description="Acidic residues" evidence="9">
    <location>
        <begin position="1976"/>
        <end position="1986"/>
    </location>
</feature>
<dbReference type="InterPro" id="IPR029489">
    <property type="entry name" value="OGT/SEC/SPY_C"/>
</dbReference>
<evidence type="ECO:0000256" key="3">
    <source>
        <dbReference type="ARBA" id="ARBA00011970"/>
    </source>
</evidence>
<keyword evidence="12" id="KW-1185">Reference proteome</keyword>
<dbReference type="Pfam" id="PF13374">
    <property type="entry name" value="TPR_10"/>
    <property type="match status" value="1"/>
</dbReference>
<dbReference type="Gene3D" id="1.25.40.10">
    <property type="entry name" value="Tetratricopeptide repeat domain"/>
    <property type="match status" value="3"/>
</dbReference>
<feature type="compositionally biased region" description="Gly residues" evidence="9">
    <location>
        <begin position="1993"/>
        <end position="2002"/>
    </location>
</feature>
<evidence type="ECO:0000256" key="6">
    <source>
        <dbReference type="ARBA" id="ARBA00022737"/>
    </source>
</evidence>
<comment type="similarity">
    <text evidence="2">Belongs to the glycosyltransferase 41 family. O-GlcNAc transferase subfamily.</text>
</comment>
<evidence type="ECO:0000256" key="4">
    <source>
        <dbReference type="ARBA" id="ARBA00022676"/>
    </source>
</evidence>
<evidence type="ECO:0000256" key="9">
    <source>
        <dbReference type="SAM" id="MobiDB-lite"/>
    </source>
</evidence>
<keyword evidence="7 8" id="KW-0802">TPR repeat</keyword>
<evidence type="ECO:0000313" key="12">
    <source>
        <dbReference type="Proteomes" id="UP001143981"/>
    </source>
</evidence>
<dbReference type="InterPro" id="IPR019734">
    <property type="entry name" value="TPR_rpt"/>
</dbReference>
<reference evidence="11" key="1">
    <citation type="submission" date="2022-07" db="EMBL/GenBank/DDBJ databases">
        <title>Phylogenomic reconstructions and comparative analyses of Kickxellomycotina fungi.</title>
        <authorList>
            <person name="Reynolds N.K."/>
            <person name="Stajich J.E."/>
            <person name="Barry K."/>
            <person name="Grigoriev I.V."/>
            <person name="Crous P."/>
            <person name="Smith M.E."/>
        </authorList>
    </citation>
    <scope>NUCLEOTIDE SEQUENCE</scope>
    <source>
        <strain evidence="11">BCRC 34381</strain>
    </source>
</reference>
<name>A0A9W8CWU6_9FUNG</name>
<evidence type="ECO:0000313" key="11">
    <source>
        <dbReference type="EMBL" id="KAJ1730831.1"/>
    </source>
</evidence>
<protein>
    <recommendedName>
        <fullName evidence="3">protein O-GlcNAc transferase</fullName>
        <ecNumber evidence="3">2.4.1.255</ecNumber>
    </recommendedName>
</protein>